<evidence type="ECO:0000313" key="3">
    <source>
        <dbReference type="Proteomes" id="UP000005709"/>
    </source>
</evidence>
<keyword evidence="1" id="KW-1133">Transmembrane helix</keyword>
<evidence type="ECO:0000313" key="2">
    <source>
        <dbReference type="EMBL" id="EEV17078.1"/>
    </source>
</evidence>
<protein>
    <submittedName>
        <fullName evidence="2">Uncharacterized protein</fullName>
    </submittedName>
</protein>
<dbReference type="Proteomes" id="UP000005709">
    <property type="component" value="Unassembled WGS sequence"/>
</dbReference>
<name>C8PJH3_9BACT</name>
<organism evidence="2 3">
    <name type="scientific">Campylobacter gracilis RM3268</name>
    <dbReference type="NCBI Taxonomy" id="553220"/>
    <lineage>
        <taxon>Bacteria</taxon>
        <taxon>Pseudomonadati</taxon>
        <taxon>Campylobacterota</taxon>
        <taxon>Epsilonproteobacteria</taxon>
        <taxon>Campylobacterales</taxon>
        <taxon>Campylobacteraceae</taxon>
        <taxon>Campylobacter</taxon>
    </lineage>
</organism>
<reference evidence="2 3" key="1">
    <citation type="submission" date="2009-07" db="EMBL/GenBank/DDBJ databases">
        <authorList>
            <person name="Madupu R."/>
            <person name="Sebastian Y."/>
            <person name="Durkin A.S."/>
            <person name="Torralba M."/>
            <person name="Methe B."/>
            <person name="Sutton G.G."/>
            <person name="Strausberg R.L."/>
            <person name="Nelson K.E."/>
        </authorList>
    </citation>
    <scope>NUCLEOTIDE SEQUENCE [LARGE SCALE GENOMIC DNA]</scope>
    <source>
        <strain evidence="2 3">RM3268</strain>
    </source>
</reference>
<proteinExistence type="predicted"/>
<accession>C8PJH3</accession>
<dbReference type="RefSeq" id="WP_005872043.1">
    <property type="nucleotide sequence ID" value="NZ_ACYG01000027.1"/>
</dbReference>
<keyword evidence="3" id="KW-1185">Reference proteome</keyword>
<comment type="caution">
    <text evidence="2">The sequence shown here is derived from an EMBL/GenBank/DDBJ whole genome shotgun (WGS) entry which is preliminary data.</text>
</comment>
<gene>
    <name evidence="2" type="ORF">CAMGR0001_1373</name>
</gene>
<keyword evidence="1" id="KW-0472">Membrane</keyword>
<dbReference type="AlphaFoldDB" id="C8PJH3"/>
<dbReference type="EMBL" id="ACYG01000027">
    <property type="protein sequence ID" value="EEV17078.1"/>
    <property type="molecule type" value="Genomic_DNA"/>
</dbReference>
<feature type="transmembrane region" description="Helical" evidence="1">
    <location>
        <begin position="37"/>
        <end position="53"/>
    </location>
</feature>
<evidence type="ECO:0000256" key="1">
    <source>
        <dbReference type="SAM" id="Phobius"/>
    </source>
</evidence>
<sequence length="65" mass="7525">MNEDFQRAKLQGTLGALCLLVASIAYSIKGEITYLDSQILVWIFAFTFLYHALKNIQNTRVRRFL</sequence>
<keyword evidence="1" id="KW-0812">Transmembrane</keyword>